<keyword evidence="2" id="KW-1133">Transmembrane helix</keyword>
<dbReference type="EMBL" id="JADMLG010000011">
    <property type="protein sequence ID" value="MBH0779520.1"/>
    <property type="molecule type" value="Genomic_DNA"/>
</dbReference>
<dbReference type="AlphaFoldDB" id="A0A931IFQ6"/>
<evidence type="ECO:0000256" key="1">
    <source>
        <dbReference type="SAM" id="MobiDB-lite"/>
    </source>
</evidence>
<feature type="transmembrane region" description="Helical" evidence="2">
    <location>
        <begin position="75"/>
        <end position="103"/>
    </location>
</feature>
<keyword evidence="2" id="KW-0812">Transmembrane</keyword>
<gene>
    <name evidence="3" type="ORF">IT779_24940</name>
</gene>
<organism evidence="3 4">
    <name type="scientific">Nocardia bovistercoris</name>
    <dbReference type="NCBI Taxonomy" id="2785916"/>
    <lineage>
        <taxon>Bacteria</taxon>
        <taxon>Bacillati</taxon>
        <taxon>Actinomycetota</taxon>
        <taxon>Actinomycetes</taxon>
        <taxon>Mycobacteriales</taxon>
        <taxon>Nocardiaceae</taxon>
        <taxon>Nocardia</taxon>
    </lineage>
</organism>
<feature type="compositionally biased region" description="Gly residues" evidence="1">
    <location>
        <begin position="122"/>
        <end position="133"/>
    </location>
</feature>
<dbReference type="InterPro" id="IPR021214">
    <property type="entry name" value="DUF2568"/>
</dbReference>
<protein>
    <submittedName>
        <fullName evidence="3">YrdB family protein</fullName>
    </submittedName>
</protein>
<feature type="transmembrane region" description="Helical" evidence="2">
    <location>
        <begin position="7"/>
        <end position="28"/>
    </location>
</feature>
<feature type="transmembrane region" description="Helical" evidence="2">
    <location>
        <begin position="34"/>
        <end position="55"/>
    </location>
</feature>
<feature type="region of interest" description="Disordered" evidence="1">
    <location>
        <begin position="122"/>
        <end position="153"/>
    </location>
</feature>
<reference evidence="3" key="1">
    <citation type="submission" date="2020-11" db="EMBL/GenBank/DDBJ databases">
        <title>Nocardia NEAU-351.nov., a novel actinomycete isolated from the cow dung.</title>
        <authorList>
            <person name="Zhang X."/>
        </authorList>
    </citation>
    <scope>NUCLEOTIDE SEQUENCE</scope>
    <source>
        <strain evidence="3">NEAU-351</strain>
    </source>
</reference>
<dbReference type="RefSeq" id="WP_196151833.1">
    <property type="nucleotide sequence ID" value="NZ_JADMLG010000011.1"/>
</dbReference>
<evidence type="ECO:0000313" key="3">
    <source>
        <dbReference type="EMBL" id="MBH0779520.1"/>
    </source>
</evidence>
<evidence type="ECO:0000313" key="4">
    <source>
        <dbReference type="Proteomes" id="UP000655751"/>
    </source>
</evidence>
<accession>A0A931IFQ6</accession>
<keyword evidence="4" id="KW-1185">Reference proteome</keyword>
<proteinExistence type="predicted"/>
<name>A0A931IFQ6_9NOCA</name>
<sequence length="153" mass="15631">MTVVRGAALVLMFVLELGVIVGAAVWGFTLPAAVAVRVVAGVVAPAVFIMMWALFGAARDARFPVRGVWRVLLEVIWFGGGALAWAVAVSTVSGVVFFVLWVVDALVRWLVGGEVSEVVGGPGGNVVSGGPGGPTARRSPGGRAPRPGGGRRG</sequence>
<evidence type="ECO:0000256" key="2">
    <source>
        <dbReference type="SAM" id="Phobius"/>
    </source>
</evidence>
<comment type="caution">
    <text evidence="3">The sequence shown here is derived from an EMBL/GenBank/DDBJ whole genome shotgun (WGS) entry which is preliminary data.</text>
</comment>
<dbReference type="Proteomes" id="UP000655751">
    <property type="component" value="Unassembled WGS sequence"/>
</dbReference>
<feature type="compositionally biased region" description="Low complexity" evidence="1">
    <location>
        <begin position="134"/>
        <end position="146"/>
    </location>
</feature>
<keyword evidence="2" id="KW-0472">Membrane</keyword>
<dbReference type="Pfam" id="PF10823">
    <property type="entry name" value="DUF2568"/>
    <property type="match status" value="1"/>
</dbReference>